<proteinExistence type="predicted"/>
<dbReference type="Pfam" id="PF12833">
    <property type="entry name" value="HTH_18"/>
    <property type="match status" value="1"/>
</dbReference>
<evidence type="ECO:0000256" key="6">
    <source>
        <dbReference type="ARBA" id="ARBA00023125"/>
    </source>
</evidence>
<feature type="domain" description="Response regulatory" evidence="10">
    <location>
        <begin position="3"/>
        <end position="119"/>
    </location>
</feature>
<dbReference type="SMART" id="SM00448">
    <property type="entry name" value="REC"/>
    <property type="match status" value="1"/>
</dbReference>
<keyword evidence="4" id="KW-0902">Two-component regulatory system</keyword>
<keyword evidence="5" id="KW-0805">Transcription regulation</keyword>
<dbReference type="EMBL" id="JBHSNC010000051">
    <property type="protein sequence ID" value="MFC5531186.1"/>
    <property type="molecule type" value="Genomic_DNA"/>
</dbReference>
<dbReference type="SUPFAM" id="SSF52172">
    <property type="entry name" value="CheY-like"/>
    <property type="match status" value="1"/>
</dbReference>
<keyword evidence="6" id="KW-0238">DNA-binding</keyword>
<dbReference type="PROSITE" id="PS50110">
    <property type="entry name" value="RESPONSE_REGULATORY"/>
    <property type="match status" value="1"/>
</dbReference>
<comment type="caution">
    <text evidence="11">The sequence shown here is derived from an EMBL/GenBank/DDBJ whole genome shotgun (WGS) entry which is preliminary data.</text>
</comment>
<feature type="domain" description="HTH araC/xylS-type" evidence="9">
    <location>
        <begin position="425"/>
        <end position="523"/>
    </location>
</feature>
<dbReference type="InterPro" id="IPR011006">
    <property type="entry name" value="CheY-like_superfamily"/>
</dbReference>
<sequence length="528" mass="60230">MFQVLIVDDEPIARESLRYLIDWEDYGFSVKAGAEDGEQALAMLREGFYSLVLTDIRMPKMNGLELIERMREITDASVIILSGYDDFEYARQGIKLGVKDYLLKPVDEEDLIAVLLRVHRELTDRELLHRRQQAGDSAFRERVLRRLAHGQLNRGEYAEQLRLAEFPAEREAFRCLSIEMDSTCDAALSDRDFELKRYAIRNILDELCLATGGFVFEESEDRYGIIYAGDARVLGDADSVRVRAETIAGAVRLYAKETVTIGIGGAESALERIADSYRAAEAAADGKFLAGTGAILAAPPSRTEDDTARTRLREMEEEALLAMKDRRREAALQALERLWDGFAKAELPADEAKRIVLEILVQLFRLVKDAGANHARLFDYKLGDYEYVMRARTLDDLFAFTEKRCSAVLELLQRTNEIRPKKVYDEVREIVREQYASPISLKSVAQQIYMNPNYLGKLFKAHADMSFNEYVLKVRMEKAKELLLHTDKKVYEIALEVGFGELDWFYKRFKAYTGVSASEFKLSSQQST</sequence>
<evidence type="ECO:0000259" key="9">
    <source>
        <dbReference type="PROSITE" id="PS01124"/>
    </source>
</evidence>
<dbReference type="SUPFAM" id="SSF46689">
    <property type="entry name" value="Homeodomain-like"/>
    <property type="match status" value="2"/>
</dbReference>
<dbReference type="InterPro" id="IPR018060">
    <property type="entry name" value="HTH_AraC"/>
</dbReference>
<comment type="subcellular location">
    <subcellularLocation>
        <location evidence="1">Cytoplasm</location>
    </subcellularLocation>
</comment>
<keyword evidence="12" id="KW-1185">Reference proteome</keyword>
<reference evidence="12" key="1">
    <citation type="journal article" date="2019" name="Int. J. Syst. Evol. Microbiol.">
        <title>The Global Catalogue of Microorganisms (GCM) 10K type strain sequencing project: providing services to taxonomists for standard genome sequencing and annotation.</title>
        <authorList>
            <consortium name="The Broad Institute Genomics Platform"/>
            <consortium name="The Broad Institute Genome Sequencing Center for Infectious Disease"/>
            <person name="Wu L."/>
            <person name="Ma J."/>
        </authorList>
    </citation>
    <scope>NUCLEOTIDE SEQUENCE [LARGE SCALE GENOMIC DNA]</scope>
    <source>
        <strain evidence="12">CGMCC 1.18578</strain>
    </source>
</reference>
<dbReference type="InterPro" id="IPR009057">
    <property type="entry name" value="Homeodomain-like_sf"/>
</dbReference>
<evidence type="ECO:0000256" key="7">
    <source>
        <dbReference type="ARBA" id="ARBA00023163"/>
    </source>
</evidence>
<dbReference type="PROSITE" id="PS01124">
    <property type="entry name" value="HTH_ARAC_FAMILY_2"/>
    <property type="match status" value="1"/>
</dbReference>
<dbReference type="PANTHER" id="PTHR42713">
    <property type="entry name" value="HISTIDINE KINASE-RELATED"/>
    <property type="match status" value="1"/>
</dbReference>
<name>A0ABW0R234_9BACL</name>
<dbReference type="Pfam" id="PF00072">
    <property type="entry name" value="Response_reg"/>
    <property type="match status" value="1"/>
</dbReference>
<organism evidence="11 12">
    <name type="scientific">Cohnella yongneupensis</name>
    <dbReference type="NCBI Taxonomy" id="425006"/>
    <lineage>
        <taxon>Bacteria</taxon>
        <taxon>Bacillati</taxon>
        <taxon>Bacillota</taxon>
        <taxon>Bacilli</taxon>
        <taxon>Bacillales</taxon>
        <taxon>Paenibacillaceae</taxon>
        <taxon>Cohnella</taxon>
    </lineage>
</organism>
<evidence type="ECO:0000256" key="3">
    <source>
        <dbReference type="ARBA" id="ARBA00022553"/>
    </source>
</evidence>
<dbReference type="Gene3D" id="3.40.50.2300">
    <property type="match status" value="1"/>
</dbReference>
<keyword evidence="2" id="KW-0963">Cytoplasm</keyword>
<gene>
    <name evidence="11" type="ORF">ACFPQ4_17335</name>
</gene>
<evidence type="ECO:0000313" key="11">
    <source>
        <dbReference type="EMBL" id="MFC5531186.1"/>
    </source>
</evidence>
<evidence type="ECO:0000256" key="5">
    <source>
        <dbReference type="ARBA" id="ARBA00023015"/>
    </source>
</evidence>
<dbReference type="PANTHER" id="PTHR42713:SF3">
    <property type="entry name" value="TRANSCRIPTIONAL REGULATORY PROTEIN HPTR"/>
    <property type="match status" value="1"/>
</dbReference>
<keyword evidence="7" id="KW-0804">Transcription</keyword>
<evidence type="ECO:0000256" key="4">
    <source>
        <dbReference type="ARBA" id="ARBA00023012"/>
    </source>
</evidence>
<accession>A0ABW0R234</accession>
<dbReference type="CDD" id="cd17536">
    <property type="entry name" value="REC_YesN-like"/>
    <property type="match status" value="1"/>
</dbReference>
<evidence type="ECO:0000259" key="10">
    <source>
        <dbReference type="PROSITE" id="PS50110"/>
    </source>
</evidence>
<dbReference type="InterPro" id="IPR051552">
    <property type="entry name" value="HptR"/>
</dbReference>
<protein>
    <submittedName>
        <fullName evidence="11">Response regulator</fullName>
    </submittedName>
</protein>
<evidence type="ECO:0000256" key="2">
    <source>
        <dbReference type="ARBA" id="ARBA00022490"/>
    </source>
</evidence>
<dbReference type="InterPro" id="IPR001789">
    <property type="entry name" value="Sig_transdc_resp-reg_receiver"/>
</dbReference>
<feature type="modified residue" description="4-aspartylphosphate" evidence="8">
    <location>
        <position position="55"/>
    </location>
</feature>
<dbReference type="RefSeq" id="WP_378113129.1">
    <property type="nucleotide sequence ID" value="NZ_JBHSNC010000051.1"/>
</dbReference>
<dbReference type="InterPro" id="IPR018062">
    <property type="entry name" value="HTH_AraC-typ_CS"/>
</dbReference>
<dbReference type="PROSITE" id="PS00041">
    <property type="entry name" value="HTH_ARAC_FAMILY_1"/>
    <property type="match status" value="1"/>
</dbReference>
<dbReference type="Proteomes" id="UP001596108">
    <property type="component" value="Unassembled WGS sequence"/>
</dbReference>
<evidence type="ECO:0000256" key="8">
    <source>
        <dbReference type="PROSITE-ProRule" id="PRU00169"/>
    </source>
</evidence>
<dbReference type="SMART" id="SM00342">
    <property type="entry name" value="HTH_ARAC"/>
    <property type="match status" value="1"/>
</dbReference>
<dbReference type="Gene3D" id="1.10.10.60">
    <property type="entry name" value="Homeodomain-like"/>
    <property type="match status" value="2"/>
</dbReference>
<evidence type="ECO:0000313" key="12">
    <source>
        <dbReference type="Proteomes" id="UP001596108"/>
    </source>
</evidence>
<evidence type="ECO:0000256" key="1">
    <source>
        <dbReference type="ARBA" id="ARBA00004496"/>
    </source>
</evidence>
<keyword evidence="3 8" id="KW-0597">Phosphoprotein</keyword>